<evidence type="ECO:0000256" key="5">
    <source>
        <dbReference type="ARBA" id="ARBA00023163"/>
    </source>
</evidence>
<dbReference type="InterPro" id="IPR055141">
    <property type="entry name" value="TADA2A_B-like_dom"/>
</dbReference>
<dbReference type="GO" id="GO:0006338">
    <property type="term" value="P:chromatin remodeling"/>
    <property type="evidence" value="ECO:0007669"/>
    <property type="project" value="TreeGrafter"/>
</dbReference>
<dbReference type="PANTHER" id="PTHR12374">
    <property type="entry name" value="TRANSCRIPTIONAL ADAPTOR 2 ADA2 -RELATED"/>
    <property type="match status" value="1"/>
</dbReference>
<dbReference type="Gene3D" id="1.10.10.60">
    <property type="entry name" value="Homeodomain-like"/>
    <property type="match status" value="1"/>
</dbReference>
<keyword evidence="6 7" id="KW-0539">Nucleus</keyword>
<dbReference type="PROSITE" id="PS51293">
    <property type="entry name" value="SANT"/>
    <property type="match status" value="1"/>
</dbReference>
<keyword evidence="3" id="KW-0862">Zinc</keyword>
<dbReference type="InterPro" id="IPR016827">
    <property type="entry name" value="Ada2/TADA2"/>
</dbReference>
<sequence length="396" mass="44822">MADDDTQRYHCGYCGCDITLRLKCAVCPDLDLCLQCFAAGAVAGAHKRDHPYQLIDEGSFSLLVDDWGAIEEVLLLDAVEHDGFGNWEDIAAHVVTKTARESRDHYGAIYINGVIGEGTIPTRHHATILEGRGGEIPPRPPAYSPVKLDSAEQLELGYMPLRDDFEREYNNGLEEVISEITIGADEEEVERELKLAHIDMYNKGLVEREKRKSISKQHGLIAGKQRLSAIKRKLSKEDKKLRDRFKTVSRLLEAEEYEQLMASIKKERQLKQRIAEVSRYRRNGITKLEDCSEFDILKQEQTKLRERKDEGDMSSDEQEEDLSSAANLALLSSSEKKLSQSVGVEAEEYLSCKTDILRNSALKRSGYPGKVRPPRHLSSDQRSRLMTFFSKAGWTS</sequence>
<feature type="compositionally biased region" description="Basic and acidic residues" evidence="9">
    <location>
        <begin position="302"/>
        <end position="311"/>
    </location>
</feature>
<dbReference type="GO" id="GO:0003682">
    <property type="term" value="F:chromatin binding"/>
    <property type="evidence" value="ECO:0007669"/>
    <property type="project" value="TreeGrafter"/>
</dbReference>
<dbReference type="Gene3D" id="3.30.60.90">
    <property type="match status" value="1"/>
</dbReference>
<dbReference type="InterPro" id="IPR017884">
    <property type="entry name" value="SANT_dom"/>
</dbReference>
<evidence type="ECO:0000256" key="2">
    <source>
        <dbReference type="ARBA" id="ARBA00022771"/>
    </source>
</evidence>
<evidence type="ECO:0000256" key="8">
    <source>
        <dbReference type="PROSITE-ProRule" id="PRU00228"/>
    </source>
</evidence>
<evidence type="ECO:0000256" key="6">
    <source>
        <dbReference type="ARBA" id="ARBA00023242"/>
    </source>
</evidence>
<dbReference type="CDD" id="cd02335">
    <property type="entry name" value="ZZ_ADA2"/>
    <property type="match status" value="1"/>
</dbReference>
<name>A0AA35XI05_GEOBA</name>
<dbReference type="GO" id="GO:0008270">
    <property type="term" value="F:zinc ion binding"/>
    <property type="evidence" value="ECO:0007669"/>
    <property type="project" value="UniProtKB-KW"/>
</dbReference>
<accession>A0AA35XI05</accession>
<dbReference type="PROSITE" id="PS50135">
    <property type="entry name" value="ZF_ZZ_2"/>
    <property type="match status" value="1"/>
</dbReference>
<feature type="compositionally biased region" description="Acidic residues" evidence="9">
    <location>
        <begin position="312"/>
        <end position="322"/>
    </location>
</feature>
<dbReference type="AlphaFoldDB" id="A0AA35XI05"/>
<keyword evidence="4 7" id="KW-0805">Transcription regulation</keyword>
<evidence type="ECO:0000256" key="7">
    <source>
        <dbReference type="PIRNR" id="PIRNR025024"/>
    </source>
</evidence>
<dbReference type="GO" id="GO:0003713">
    <property type="term" value="F:transcription coactivator activity"/>
    <property type="evidence" value="ECO:0007669"/>
    <property type="project" value="InterPro"/>
</dbReference>
<reference evidence="13" key="1">
    <citation type="submission" date="2023-03" db="EMBL/GenBank/DDBJ databases">
        <authorList>
            <person name="Steffen K."/>
            <person name="Cardenas P."/>
        </authorList>
    </citation>
    <scope>NUCLEOTIDE SEQUENCE</scope>
</reference>
<evidence type="ECO:0000256" key="4">
    <source>
        <dbReference type="ARBA" id="ARBA00023015"/>
    </source>
</evidence>
<keyword evidence="1" id="KW-0479">Metal-binding</keyword>
<dbReference type="SMART" id="SM00291">
    <property type="entry name" value="ZnF_ZZ"/>
    <property type="match status" value="1"/>
</dbReference>
<comment type="subcellular location">
    <subcellularLocation>
        <location evidence="7">Nucleus</location>
    </subcellularLocation>
</comment>
<dbReference type="SUPFAM" id="SSF57850">
    <property type="entry name" value="RING/U-box"/>
    <property type="match status" value="1"/>
</dbReference>
<dbReference type="SUPFAM" id="SSF46689">
    <property type="entry name" value="Homeodomain-like"/>
    <property type="match status" value="1"/>
</dbReference>
<dbReference type="InterPro" id="IPR009057">
    <property type="entry name" value="Homeodomain-like_sf"/>
</dbReference>
<protein>
    <recommendedName>
        <fullName evidence="7">Transcriptional adapter</fullName>
    </recommendedName>
</protein>
<evidence type="ECO:0000313" key="13">
    <source>
        <dbReference type="EMBL" id="CAI8052225.1"/>
    </source>
</evidence>
<dbReference type="PIRSF" id="PIRSF025024">
    <property type="entry name" value="Transcriptional_adaptor_2"/>
    <property type="match status" value="1"/>
</dbReference>
<dbReference type="InterPro" id="IPR041983">
    <property type="entry name" value="ADA2-like_ZZ"/>
</dbReference>
<comment type="caution">
    <text evidence="13">The sequence shown here is derived from an EMBL/GenBank/DDBJ whole genome shotgun (WGS) entry which is preliminary data.</text>
</comment>
<evidence type="ECO:0000259" key="12">
    <source>
        <dbReference type="PROSITE" id="PS51293"/>
    </source>
</evidence>
<dbReference type="PROSITE" id="PS50090">
    <property type="entry name" value="MYB_LIKE"/>
    <property type="match status" value="1"/>
</dbReference>
<evidence type="ECO:0000313" key="14">
    <source>
        <dbReference type="Proteomes" id="UP001174909"/>
    </source>
</evidence>
<dbReference type="Pfam" id="PF25299">
    <property type="entry name" value="ZZ_ADA2"/>
    <property type="match status" value="1"/>
</dbReference>
<dbReference type="Gene3D" id="1.10.10.10">
    <property type="entry name" value="Winged helix-like DNA-binding domain superfamily/Winged helix DNA-binding domain"/>
    <property type="match status" value="1"/>
</dbReference>
<dbReference type="GO" id="GO:0005634">
    <property type="term" value="C:nucleus"/>
    <property type="evidence" value="ECO:0007669"/>
    <property type="project" value="UniProtKB-SubCell"/>
</dbReference>
<feature type="domain" description="Myb-like" evidence="10">
    <location>
        <begin position="67"/>
        <end position="110"/>
    </location>
</feature>
<keyword evidence="5 7" id="KW-0804">Transcription</keyword>
<dbReference type="PROSITE" id="PS01357">
    <property type="entry name" value="ZF_ZZ_1"/>
    <property type="match status" value="1"/>
</dbReference>
<dbReference type="Pfam" id="PF00249">
    <property type="entry name" value="Myb_DNA-binding"/>
    <property type="match status" value="1"/>
</dbReference>
<dbReference type="InterPro" id="IPR043145">
    <property type="entry name" value="Znf_ZZ_sf"/>
</dbReference>
<evidence type="ECO:0000256" key="9">
    <source>
        <dbReference type="SAM" id="MobiDB-lite"/>
    </source>
</evidence>
<dbReference type="SMART" id="SM00717">
    <property type="entry name" value="SANT"/>
    <property type="match status" value="1"/>
</dbReference>
<dbReference type="Proteomes" id="UP001174909">
    <property type="component" value="Unassembled WGS sequence"/>
</dbReference>
<dbReference type="PANTHER" id="PTHR12374:SF63">
    <property type="entry name" value="TRANSCRIPTIONAL ADAPTER 2-BETA"/>
    <property type="match status" value="1"/>
</dbReference>
<dbReference type="EMBL" id="CASHTH010003996">
    <property type="protein sequence ID" value="CAI8052225.1"/>
    <property type="molecule type" value="Genomic_DNA"/>
</dbReference>
<evidence type="ECO:0000259" key="10">
    <source>
        <dbReference type="PROSITE" id="PS50090"/>
    </source>
</evidence>
<proteinExistence type="predicted"/>
<evidence type="ECO:0000256" key="3">
    <source>
        <dbReference type="ARBA" id="ARBA00022833"/>
    </source>
</evidence>
<gene>
    <name evidence="13" type="ORF">GBAR_LOCUS28586</name>
</gene>
<evidence type="ECO:0000259" key="11">
    <source>
        <dbReference type="PROSITE" id="PS50135"/>
    </source>
</evidence>
<dbReference type="GO" id="GO:0070461">
    <property type="term" value="C:SAGA-type complex"/>
    <property type="evidence" value="ECO:0007669"/>
    <property type="project" value="TreeGrafter"/>
</dbReference>
<dbReference type="GO" id="GO:0006357">
    <property type="term" value="P:regulation of transcription by RNA polymerase II"/>
    <property type="evidence" value="ECO:0007669"/>
    <property type="project" value="InterPro"/>
</dbReference>
<dbReference type="Pfam" id="PF22941">
    <property type="entry name" value="TADA2A-like_3rd"/>
    <property type="match status" value="1"/>
</dbReference>
<keyword evidence="2 8" id="KW-0863">Zinc-finger</keyword>
<feature type="region of interest" description="Disordered" evidence="9">
    <location>
        <begin position="302"/>
        <end position="323"/>
    </location>
</feature>
<dbReference type="CDD" id="cd00167">
    <property type="entry name" value="SANT"/>
    <property type="match status" value="1"/>
</dbReference>
<dbReference type="InterPro" id="IPR036388">
    <property type="entry name" value="WH-like_DNA-bd_sf"/>
</dbReference>
<feature type="domain" description="ZZ-type" evidence="11">
    <location>
        <begin position="6"/>
        <end position="60"/>
    </location>
</feature>
<dbReference type="InterPro" id="IPR000433">
    <property type="entry name" value="Znf_ZZ"/>
</dbReference>
<keyword evidence="14" id="KW-1185">Reference proteome</keyword>
<feature type="domain" description="SANT" evidence="12">
    <location>
        <begin position="62"/>
        <end position="114"/>
    </location>
</feature>
<dbReference type="InterPro" id="IPR001005">
    <property type="entry name" value="SANT/Myb"/>
</dbReference>
<evidence type="ECO:0000256" key="1">
    <source>
        <dbReference type="ARBA" id="ARBA00022723"/>
    </source>
</evidence>
<organism evidence="13 14">
    <name type="scientific">Geodia barretti</name>
    <name type="common">Barrett's horny sponge</name>
    <dbReference type="NCBI Taxonomy" id="519541"/>
    <lineage>
        <taxon>Eukaryota</taxon>
        <taxon>Metazoa</taxon>
        <taxon>Porifera</taxon>
        <taxon>Demospongiae</taxon>
        <taxon>Heteroscleromorpha</taxon>
        <taxon>Tetractinellida</taxon>
        <taxon>Astrophorina</taxon>
        <taxon>Geodiidae</taxon>
        <taxon>Geodia</taxon>
    </lineage>
</organism>